<name>A0A8K0G470_IGNLU</name>
<dbReference type="PANTHER" id="PTHR12776">
    <property type="entry name" value="KAZRIN-RELATED"/>
    <property type="match status" value="1"/>
</dbReference>
<feature type="compositionally biased region" description="Basic and acidic residues" evidence="2">
    <location>
        <begin position="60"/>
        <end position="73"/>
    </location>
</feature>
<dbReference type="InterPro" id="IPR001660">
    <property type="entry name" value="SAM"/>
</dbReference>
<dbReference type="InterPro" id="IPR037616">
    <property type="entry name" value="Kazrin_SAM_rpt_3"/>
</dbReference>
<dbReference type="InterPro" id="IPR013761">
    <property type="entry name" value="SAM/pointed_sf"/>
</dbReference>
<dbReference type="SMART" id="SM00454">
    <property type="entry name" value="SAM"/>
    <property type="match status" value="3"/>
</dbReference>
<organism evidence="4 5">
    <name type="scientific">Ignelater luminosus</name>
    <name type="common">Cucubano</name>
    <name type="synonym">Pyrophorus luminosus</name>
    <dbReference type="NCBI Taxonomy" id="2038154"/>
    <lineage>
        <taxon>Eukaryota</taxon>
        <taxon>Metazoa</taxon>
        <taxon>Ecdysozoa</taxon>
        <taxon>Arthropoda</taxon>
        <taxon>Hexapoda</taxon>
        <taxon>Insecta</taxon>
        <taxon>Pterygota</taxon>
        <taxon>Neoptera</taxon>
        <taxon>Endopterygota</taxon>
        <taxon>Coleoptera</taxon>
        <taxon>Polyphaga</taxon>
        <taxon>Elateriformia</taxon>
        <taxon>Elateroidea</taxon>
        <taxon>Elateridae</taxon>
        <taxon>Agrypninae</taxon>
        <taxon>Pyrophorini</taxon>
        <taxon>Ignelater</taxon>
    </lineage>
</organism>
<evidence type="ECO:0000256" key="1">
    <source>
        <dbReference type="SAM" id="Coils"/>
    </source>
</evidence>
<evidence type="ECO:0000313" key="5">
    <source>
        <dbReference type="Proteomes" id="UP000801492"/>
    </source>
</evidence>
<dbReference type="SUPFAM" id="SSF47769">
    <property type="entry name" value="SAM/Pointed domain"/>
    <property type="match status" value="2"/>
</dbReference>
<protein>
    <recommendedName>
        <fullName evidence="3">SAM domain-containing protein</fullName>
    </recommendedName>
</protein>
<dbReference type="InterPro" id="IPR059089">
    <property type="entry name" value="Kazrin_N"/>
</dbReference>
<feature type="domain" description="SAM" evidence="3">
    <location>
        <begin position="617"/>
        <end position="682"/>
    </location>
</feature>
<feature type="compositionally biased region" description="Polar residues" evidence="2">
    <location>
        <begin position="91"/>
        <end position="100"/>
    </location>
</feature>
<dbReference type="Pfam" id="PF00536">
    <property type="entry name" value="SAM_1"/>
    <property type="match status" value="2"/>
</dbReference>
<keyword evidence="5" id="KW-1185">Reference proteome</keyword>
<keyword evidence="1" id="KW-0175">Coiled coil</keyword>
<reference evidence="4" key="1">
    <citation type="submission" date="2019-08" db="EMBL/GenBank/DDBJ databases">
        <title>The genome of the North American firefly Photinus pyralis.</title>
        <authorList>
            <consortium name="Photinus pyralis genome working group"/>
            <person name="Fallon T.R."/>
            <person name="Sander Lower S.E."/>
            <person name="Weng J.-K."/>
        </authorList>
    </citation>
    <scope>NUCLEOTIDE SEQUENCE</scope>
    <source>
        <strain evidence="4">TRF0915ILg1</strain>
        <tissue evidence="4">Whole body</tissue>
    </source>
</reference>
<feature type="compositionally biased region" description="Basic and acidic residues" evidence="2">
    <location>
        <begin position="154"/>
        <end position="170"/>
    </location>
</feature>
<feature type="compositionally biased region" description="Basic and acidic residues" evidence="2">
    <location>
        <begin position="103"/>
        <end position="113"/>
    </location>
</feature>
<feature type="domain" description="SAM" evidence="3">
    <location>
        <begin position="700"/>
        <end position="758"/>
    </location>
</feature>
<gene>
    <name evidence="4" type="ORF">ILUMI_21159</name>
</gene>
<comment type="caution">
    <text evidence="4">The sequence shown here is derived from an EMBL/GenBank/DDBJ whole genome shotgun (WGS) entry which is preliminary data.</text>
</comment>
<feature type="region of interest" description="Disordered" evidence="2">
    <location>
        <begin position="435"/>
        <end position="469"/>
    </location>
</feature>
<feature type="compositionally biased region" description="Polar residues" evidence="2">
    <location>
        <begin position="175"/>
        <end position="193"/>
    </location>
</feature>
<proteinExistence type="predicted"/>
<feature type="region of interest" description="Disordered" evidence="2">
    <location>
        <begin position="53"/>
        <end position="210"/>
    </location>
</feature>
<dbReference type="Pfam" id="PF07647">
    <property type="entry name" value="SAM_2"/>
    <property type="match status" value="1"/>
</dbReference>
<dbReference type="Pfam" id="PF25986">
    <property type="entry name" value="Kazrin"/>
    <property type="match status" value="1"/>
</dbReference>
<evidence type="ECO:0000256" key="2">
    <source>
        <dbReference type="SAM" id="MobiDB-lite"/>
    </source>
</evidence>
<dbReference type="EMBL" id="VTPC01090042">
    <property type="protein sequence ID" value="KAF2885043.1"/>
    <property type="molecule type" value="Genomic_DNA"/>
</dbReference>
<feature type="region of interest" description="Disordered" evidence="2">
    <location>
        <begin position="913"/>
        <end position="962"/>
    </location>
</feature>
<accession>A0A8K0G470</accession>
<feature type="compositionally biased region" description="Basic and acidic residues" evidence="2">
    <location>
        <begin position="916"/>
        <end position="927"/>
    </location>
</feature>
<feature type="coiled-coil region" evidence="1">
    <location>
        <begin position="262"/>
        <end position="384"/>
    </location>
</feature>
<dbReference type="PANTHER" id="PTHR12776:SF1">
    <property type="entry name" value="KAZRIN"/>
    <property type="match status" value="1"/>
</dbReference>
<evidence type="ECO:0000259" key="3">
    <source>
        <dbReference type="PROSITE" id="PS50105"/>
    </source>
</evidence>
<feature type="compositionally biased region" description="Low complexity" evidence="2">
    <location>
        <begin position="928"/>
        <end position="941"/>
    </location>
</feature>
<dbReference type="PROSITE" id="PS50105">
    <property type="entry name" value="SAM_DOMAIN"/>
    <property type="match status" value="2"/>
</dbReference>
<feature type="compositionally biased region" description="Polar residues" evidence="2">
    <location>
        <begin position="449"/>
        <end position="468"/>
    </location>
</feature>
<dbReference type="CDD" id="cd09570">
    <property type="entry name" value="SAM_kazrin_repeat3"/>
    <property type="match status" value="1"/>
</dbReference>
<sequence length="1041" mass="115136">MVEEHSANLTARIDPEYPSSTPTPAREIVETKHSEYIKDSSSATLGCQLSDCVSEAPSLTEEKPTENECKKDNNSTNLKQNSTIESKRSKSLSNTNSIDSGTEEAKNKKENIKKCKSVPVPLKPEGEEGVSTGKECDVNNKETVMTVEESTTPIKDRNTPESQSLERPDSPKPGCSSQQDFVIESTSPRSPRSSDGAKEDVPALLPSPAGFSTSALRRMRLENERLQAEITRLRRLVVSGASSVLAERQKVSDDDVNNPSRLQALEMELQLAREAISALKSDRKRLKAEKFDLLNQMKQLYATLEDKEKELRDFIRNYEQRVRENETSLQQLSNEREERERERWSLLRHARDEAERSLSLAAQLNAKELQLQQAQEHLQEARRQLVSSGCVSDQESLISLSRHTANGGALTPGSGGLLSGHHGLGLLAGDRGSCSADSGVRVSSDRESGTTSIGGNLSDSTTDGTPTITVEGGNVEVDSVSIVSSIPPPHMYQSVSTPKDCSPTLSPLNANSFSRSIDTGVLSRSVEQLNSPVDTEPPTIGRRSKNTQNRPGGGRGGTWGSISRVFARSRHRNKASSLQESDNSYDPYRSWSPLTEEGYAEKLRLLREASSVPMERWRAPTVLAWLEVALGMPQYGARCAENIKSGKVLLELSDIELECGLGITHPMHRKKLRLAIEEHRHPALVRYPCIAQLGHTWVSSEWLPDLGLSQYSENFATNLVDARMLEHLSKKELEKFLGVTRKFHQASIVHGIHLLRIMKYDRQALAVRRHQCENVDADPLVWTNQRFIRWARNIDLGEYADNLKDSGVHGGLVVLEPSFNGDTMATALGIPASKNIIRRHLTAELEALVLPARSTLEHYVRVKAKSRVPGGSLGRSFSRSCAGLTSTCNAMEQSSMEARRQSLRGSLSRALGLTKSKSEREHPDKHSPTSSSGSSSVVSQVSPPPIPLRASHSGGESPDYAVPFHYPHTNSLLSAREFHLNTSRLHNIHEIRSQKDYHISKNERAGKVMSNLAGGSLHRNKRQHRRVRSISDIDTVHVEPL</sequence>
<dbReference type="Gene3D" id="1.10.150.50">
    <property type="entry name" value="Transcription Factor, Ets-1"/>
    <property type="match status" value="3"/>
</dbReference>
<feature type="region of interest" description="Disordered" evidence="2">
    <location>
        <begin position="1"/>
        <end position="24"/>
    </location>
</feature>
<feature type="compositionally biased region" description="Polar residues" evidence="2">
    <location>
        <begin position="74"/>
        <end position="84"/>
    </location>
</feature>
<evidence type="ECO:0000313" key="4">
    <source>
        <dbReference type="EMBL" id="KAF2885043.1"/>
    </source>
</evidence>
<dbReference type="InterPro" id="IPR037614">
    <property type="entry name" value="Kazrin"/>
</dbReference>
<dbReference type="Proteomes" id="UP000801492">
    <property type="component" value="Unassembled WGS sequence"/>
</dbReference>
<dbReference type="OrthoDB" id="6430345at2759"/>
<feature type="region of interest" description="Disordered" evidence="2">
    <location>
        <begin position="523"/>
        <end position="561"/>
    </location>
</feature>
<dbReference type="AlphaFoldDB" id="A0A8K0G470"/>